<dbReference type="PANTHER" id="PTHR33116:SF78">
    <property type="entry name" value="OS12G0587133 PROTEIN"/>
    <property type="match status" value="1"/>
</dbReference>
<sequence length="140" mass="16394">MALNVYWAMAFILPKGVIREVEKKIRSFLWKGSAGRGYAKVARDQVCRPQEQGGLGIRNITALNKALMSRHLWRLITKDYTSIWVKWLYTIRLRNHTIWTVKDNSGSWGWRKLLRIRSILQPFIEFRVGDGSCCSLWQDP</sequence>
<name>A0AAW2WD52_9LAMI</name>
<reference evidence="1" key="1">
    <citation type="submission" date="2020-06" db="EMBL/GenBank/DDBJ databases">
        <authorList>
            <person name="Li T."/>
            <person name="Hu X."/>
            <person name="Zhang T."/>
            <person name="Song X."/>
            <person name="Zhang H."/>
            <person name="Dai N."/>
            <person name="Sheng W."/>
            <person name="Hou X."/>
            <person name="Wei L."/>
        </authorList>
    </citation>
    <scope>NUCLEOTIDE SEQUENCE</scope>
    <source>
        <strain evidence="1">KEN1</strain>
        <tissue evidence="1">Leaf</tissue>
    </source>
</reference>
<comment type="caution">
    <text evidence="1">The sequence shown here is derived from an EMBL/GenBank/DDBJ whole genome shotgun (WGS) entry which is preliminary data.</text>
</comment>
<reference evidence="1" key="2">
    <citation type="journal article" date="2024" name="Plant">
        <title>Genomic evolution and insights into agronomic trait innovations of Sesamum species.</title>
        <authorList>
            <person name="Miao H."/>
            <person name="Wang L."/>
            <person name="Qu L."/>
            <person name="Liu H."/>
            <person name="Sun Y."/>
            <person name="Le M."/>
            <person name="Wang Q."/>
            <person name="Wei S."/>
            <person name="Zheng Y."/>
            <person name="Lin W."/>
            <person name="Duan Y."/>
            <person name="Cao H."/>
            <person name="Xiong S."/>
            <person name="Wang X."/>
            <person name="Wei L."/>
            <person name="Li C."/>
            <person name="Ma Q."/>
            <person name="Ju M."/>
            <person name="Zhao R."/>
            <person name="Li G."/>
            <person name="Mu C."/>
            <person name="Tian Q."/>
            <person name="Mei H."/>
            <person name="Zhang T."/>
            <person name="Gao T."/>
            <person name="Zhang H."/>
        </authorList>
    </citation>
    <scope>NUCLEOTIDE SEQUENCE</scope>
    <source>
        <strain evidence="1">KEN1</strain>
    </source>
</reference>
<gene>
    <name evidence="1" type="ORF">Slati_2448400</name>
</gene>
<dbReference type="EMBL" id="JACGWN010000008">
    <property type="protein sequence ID" value="KAL0439654.1"/>
    <property type="molecule type" value="Genomic_DNA"/>
</dbReference>
<dbReference type="AlphaFoldDB" id="A0AAW2WD52"/>
<proteinExistence type="predicted"/>
<evidence type="ECO:0000313" key="1">
    <source>
        <dbReference type="EMBL" id="KAL0439654.1"/>
    </source>
</evidence>
<accession>A0AAW2WD52</accession>
<organism evidence="1">
    <name type="scientific">Sesamum latifolium</name>
    <dbReference type="NCBI Taxonomy" id="2727402"/>
    <lineage>
        <taxon>Eukaryota</taxon>
        <taxon>Viridiplantae</taxon>
        <taxon>Streptophyta</taxon>
        <taxon>Embryophyta</taxon>
        <taxon>Tracheophyta</taxon>
        <taxon>Spermatophyta</taxon>
        <taxon>Magnoliopsida</taxon>
        <taxon>eudicotyledons</taxon>
        <taxon>Gunneridae</taxon>
        <taxon>Pentapetalae</taxon>
        <taxon>asterids</taxon>
        <taxon>lamiids</taxon>
        <taxon>Lamiales</taxon>
        <taxon>Pedaliaceae</taxon>
        <taxon>Sesamum</taxon>
    </lineage>
</organism>
<protein>
    <submittedName>
        <fullName evidence="1">Uncharacterized protein</fullName>
    </submittedName>
</protein>
<dbReference type="PANTHER" id="PTHR33116">
    <property type="entry name" value="REVERSE TRANSCRIPTASE ZINC-BINDING DOMAIN-CONTAINING PROTEIN-RELATED-RELATED"/>
    <property type="match status" value="1"/>
</dbReference>